<evidence type="ECO:0000313" key="2">
    <source>
        <dbReference type="Proteomes" id="UP000503464"/>
    </source>
</evidence>
<dbReference type="EMBL" id="CP054160">
    <property type="protein sequence ID" value="QKJ58567.1"/>
    <property type="molecule type" value="Genomic_DNA"/>
</dbReference>
<evidence type="ECO:0000313" key="1">
    <source>
        <dbReference type="EMBL" id="QKJ58567.1"/>
    </source>
</evidence>
<reference evidence="2" key="1">
    <citation type="submission" date="2020-03" db="EMBL/GenBank/DDBJ databases">
        <title>Genome sequences of seven Enterobacteriaceae strains isolated from Canadian wastewater treatment facilities.</title>
        <authorList>
            <person name="Huang H."/>
            <person name="Chmara J.T."/>
            <person name="Duceppe M.-O."/>
        </authorList>
    </citation>
    <scope>NUCLEOTIDE SEQUENCE [LARGE SCALE GENOMIC DNA]</scope>
    <source>
        <strain evidence="2">Biosolid 3</strain>
    </source>
</reference>
<proteinExistence type="predicted"/>
<sequence length="186" mass="21186">MTEKLSGQPSRSVGWGQVNSSHRHCSISCIKTQTKQGVGRKIQRYLSLIEISKEPLFNMVKLGIPARVWNGIEFSNHSKIAQEVSSNSCDTRRWVALYALFNIPEKTKISPHAYDFLRSSKDFKYCVVDFEIPKKEIDFNDGLDSDNAVNLKCLTANTEEELSLIFKQEGINPALFVPPWRCDYPI</sequence>
<organism evidence="1 2">
    <name type="scientific">Serratia fonticola</name>
    <dbReference type="NCBI Taxonomy" id="47917"/>
    <lineage>
        <taxon>Bacteria</taxon>
        <taxon>Pseudomonadati</taxon>
        <taxon>Pseudomonadota</taxon>
        <taxon>Gammaproteobacteria</taxon>
        <taxon>Enterobacterales</taxon>
        <taxon>Yersiniaceae</taxon>
        <taxon>Serratia</taxon>
    </lineage>
</organism>
<gene>
    <name evidence="1" type="ORF">G9399_09550</name>
</gene>
<name>A0AAE7EH17_SERFO</name>
<dbReference type="RefSeq" id="WP_173409027.1">
    <property type="nucleotide sequence ID" value="NZ_CP054160.3"/>
</dbReference>
<dbReference type="AlphaFoldDB" id="A0AAE7EH17"/>
<accession>A0AAE7EH17</accession>
<protein>
    <submittedName>
        <fullName evidence="1">Uncharacterized protein</fullName>
    </submittedName>
</protein>
<dbReference type="Proteomes" id="UP000503464">
    <property type="component" value="Chromosome"/>
</dbReference>